<dbReference type="Proteomes" id="UP000694388">
    <property type="component" value="Unplaced"/>
</dbReference>
<dbReference type="Pfam" id="PF01619">
    <property type="entry name" value="Pro_dh"/>
    <property type="match status" value="1"/>
</dbReference>
<protein>
    <recommendedName>
        <fullName evidence="6">Proline dehydrogenase</fullName>
        <ecNumber evidence="6">1.5.5.2</ecNumber>
    </recommendedName>
</protein>
<comment type="pathway">
    <text evidence="1">Amino-acid degradation; L-proline degradation into L-glutamate; L-glutamate from L-proline: step 1/2.</text>
</comment>
<comment type="cofactor">
    <cofactor evidence="6">
        <name>FAD</name>
        <dbReference type="ChEBI" id="CHEBI:57692"/>
    </cofactor>
</comment>
<evidence type="ECO:0000256" key="3">
    <source>
        <dbReference type="ARBA" id="ARBA00023002"/>
    </source>
</evidence>
<dbReference type="InterPro" id="IPR015659">
    <property type="entry name" value="Proline_oxidase"/>
</dbReference>
<dbReference type="InterPro" id="IPR018247">
    <property type="entry name" value="EF_Hand_1_Ca_BS"/>
</dbReference>
<sequence>MTGRSQTAMAIFSTLRFLSRSRTNILFRSYSSSGQAAAQTQEVIHMVDSQSSAGQTLSETEQVPTVDFADTREAYKSKLTRELVRGLLVYKLCSIDLFVDHHKKLLQWSERFLGPRLFELFMRLTFYGQFVAGENASGIRPSVRWHAAYGVGSILDYSVEEDLSHEEAERKEMESCVPEAEAEAKVETGRERQFVAHRRFGDRREHVVSARTFFYADEAKCDQHMETFLHSVKTAAETSDDGFTAIKLTALGRPQFLMMFSEVLVKWRRFFYHLAEEQGLGEKSAMKKHLSLDTLQDSLAKLGVATRDEAGHWLTLIDSDSSGTVDLCEWNQLIDQRTECSRLLVVPNPKTGTVEPLLQSFTGEEERQMKRMLQRMHTLITAAVKSRVRLMVDAEQSYFQPAISRLALEMMRQFNHDDAVIFNTYQCYLQEAYDAVTVDLELSRREGWHFGAKLVRGAYMEQERERATVVGYPDPINPSAESTSHMYHRCLNSILKGIAARGCARVLVASHNEGTMKYTIQRMAELGLRPGDRQVYFGQLLGMCDHISFPLGQAGYPVYKYVPYGPVREVLPYLSRRAQENRGMMRGADLERKLLWAELKRRTLAGTLFFKPLPTPPQAHNHHHPNTVTQ</sequence>
<dbReference type="PANTHER" id="PTHR13914:SF0">
    <property type="entry name" value="PROLINE DEHYDROGENASE 1, MITOCHONDRIAL"/>
    <property type="match status" value="1"/>
</dbReference>
<dbReference type="Gene3D" id="3.20.20.220">
    <property type="match status" value="2"/>
</dbReference>
<dbReference type="GeneTree" id="ENSGT00390000006265"/>
<comment type="catalytic activity">
    <reaction evidence="5 6">
        <text>L-proline + a quinone = (S)-1-pyrroline-5-carboxylate + a quinol + H(+)</text>
        <dbReference type="Rhea" id="RHEA:23784"/>
        <dbReference type="ChEBI" id="CHEBI:15378"/>
        <dbReference type="ChEBI" id="CHEBI:17388"/>
        <dbReference type="ChEBI" id="CHEBI:24646"/>
        <dbReference type="ChEBI" id="CHEBI:60039"/>
        <dbReference type="ChEBI" id="CHEBI:132124"/>
        <dbReference type="EC" id="1.5.5.2"/>
    </reaction>
</comment>
<dbReference type="SUPFAM" id="SSF51730">
    <property type="entry name" value="FAD-linked oxidoreductase"/>
    <property type="match status" value="1"/>
</dbReference>
<keyword evidence="3 6" id="KW-0560">Oxidoreductase</keyword>
<keyword evidence="4 6" id="KW-0642">Proline metabolism</keyword>
<dbReference type="InterPro" id="IPR029041">
    <property type="entry name" value="FAD-linked_oxidoreductase-like"/>
</dbReference>
<dbReference type="PANTHER" id="PTHR13914">
    <property type="entry name" value="PROLINE OXIDASE"/>
    <property type="match status" value="1"/>
</dbReference>
<comment type="function">
    <text evidence="6">Converts proline to delta-1-pyrroline-5-carboxylate.</text>
</comment>
<accession>A0A8C4NEL3</accession>
<organism evidence="8 9">
    <name type="scientific">Eptatretus burgeri</name>
    <name type="common">Inshore hagfish</name>
    <dbReference type="NCBI Taxonomy" id="7764"/>
    <lineage>
        <taxon>Eukaryota</taxon>
        <taxon>Metazoa</taxon>
        <taxon>Chordata</taxon>
        <taxon>Craniata</taxon>
        <taxon>Vertebrata</taxon>
        <taxon>Cyclostomata</taxon>
        <taxon>Myxini</taxon>
        <taxon>Myxiniformes</taxon>
        <taxon>Myxinidae</taxon>
        <taxon>Eptatretinae</taxon>
        <taxon>Eptatretus</taxon>
    </lineage>
</organism>
<evidence type="ECO:0000259" key="7">
    <source>
        <dbReference type="Pfam" id="PF01619"/>
    </source>
</evidence>
<dbReference type="GO" id="GO:0004657">
    <property type="term" value="F:proline dehydrogenase activity"/>
    <property type="evidence" value="ECO:0007669"/>
    <property type="project" value="UniProtKB-EC"/>
</dbReference>
<keyword evidence="6" id="KW-0285">Flavoprotein</keyword>
<reference evidence="8" key="2">
    <citation type="submission" date="2025-09" db="UniProtKB">
        <authorList>
            <consortium name="Ensembl"/>
        </authorList>
    </citation>
    <scope>IDENTIFICATION</scope>
</reference>
<evidence type="ECO:0000256" key="1">
    <source>
        <dbReference type="ARBA" id="ARBA00004739"/>
    </source>
</evidence>
<dbReference type="Ensembl" id="ENSEBUT00000003515.1">
    <property type="protein sequence ID" value="ENSEBUP00000003151.1"/>
    <property type="gene ID" value="ENSEBUG00000002284.1"/>
</dbReference>
<comment type="similarity">
    <text evidence="2 6">Belongs to the proline oxidase family.</text>
</comment>
<dbReference type="GO" id="GO:0010133">
    <property type="term" value="P:L-proline catabolic process to L-glutamate"/>
    <property type="evidence" value="ECO:0007669"/>
    <property type="project" value="TreeGrafter"/>
</dbReference>
<evidence type="ECO:0000313" key="8">
    <source>
        <dbReference type="Ensembl" id="ENSEBUP00000003151.1"/>
    </source>
</evidence>
<feature type="domain" description="Proline dehydrogenase" evidence="7">
    <location>
        <begin position="260"/>
        <end position="584"/>
    </location>
</feature>
<reference evidence="8" key="1">
    <citation type="submission" date="2025-08" db="UniProtKB">
        <authorList>
            <consortium name="Ensembl"/>
        </authorList>
    </citation>
    <scope>IDENTIFICATION</scope>
</reference>
<evidence type="ECO:0000313" key="9">
    <source>
        <dbReference type="Proteomes" id="UP000694388"/>
    </source>
</evidence>
<name>A0A8C4NEL3_EPTBU</name>
<dbReference type="GO" id="GO:0071949">
    <property type="term" value="F:FAD binding"/>
    <property type="evidence" value="ECO:0007669"/>
    <property type="project" value="TreeGrafter"/>
</dbReference>
<evidence type="ECO:0000256" key="2">
    <source>
        <dbReference type="ARBA" id="ARBA00005869"/>
    </source>
</evidence>
<proteinExistence type="inferred from homology"/>
<dbReference type="PROSITE" id="PS00018">
    <property type="entry name" value="EF_HAND_1"/>
    <property type="match status" value="1"/>
</dbReference>
<dbReference type="InterPro" id="IPR002872">
    <property type="entry name" value="Proline_DH_dom"/>
</dbReference>
<dbReference type="EC" id="1.5.5.2" evidence="6"/>
<dbReference type="GO" id="GO:0005739">
    <property type="term" value="C:mitochondrion"/>
    <property type="evidence" value="ECO:0007669"/>
    <property type="project" value="TreeGrafter"/>
</dbReference>
<evidence type="ECO:0000256" key="6">
    <source>
        <dbReference type="RuleBase" id="RU364054"/>
    </source>
</evidence>
<keyword evidence="9" id="KW-1185">Reference proteome</keyword>
<keyword evidence="6" id="KW-0274">FAD</keyword>
<evidence type="ECO:0000256" key="5">
    <source>
        <dbReference type="ARBA" id="ARBA00048779"/>
    </source>
</evidence>
<evidence type="ECO:0000256" key="4">
    <source>
        <dbReference type="ARBA" id="ARBA00023062"/>
    </source>
</evidence>
<dbReference type="AlphaFoldDB" id="A0A8C4NEL3"/>